<dbReference type="Pfam" id="PF06320">
    <property type="entry name" value="GCN5L1"/>
    <property type="match status" value="1"/>
</dbReference>
<dbReference type="EMBL" id="KQ964422">
    <property type="protein sequence ID" value="KXN74574.1"/>
    <property type="molecule type" value="Genomic_DNA"/>
</dbReference>
<proteinExistence type="inferred from homology"/>
<sequence length="124" mass="14552">MLSQLLKDHQNSQLEQKNKITQLRREAVQSIRETTDIVTDSLNAQVSECIQTQKQLENHTKLLTQQLSKFQKQTQLWSNMVQGLNDSLKELGDVQNYVNIMERNMEIVQTTLTNVVKEREKYDF</sequence>
<dbReference type="PANTHER" id="PTHR13073">
    <property type="entry name" value="BLOC-1 COMPLEX SUBUNIT 1"/>
    <property type="match status" value="1"/>
</dbReference>
<name>A0A137PHU1_CONC2</name>
<dbReference type="PANTHER" id="PTHR13073:SF0">
    <property type="entry name" value="BIOGENESIS OF LYSOSOME-RELATED ORGANELLES COMPLEX 1 SUBUNIT 1"/>
    <property type="match status" value="1"/>
</dbReference>
<evidence type="ECO:0000313" key="4">
    <source>
        <dbReference type="Proteomes" id="UP000070444"/>
    </source>
</evidence>
<dbReference type="OMA" id="WMKIMEY"/>
<dbReference type="STRING" id="796925.A0A137PHU1"/>
<dbReference type="OrthoDB" id="20018at2759"/>
<protein>
    <recommendedName>
        <fullName evidence="2">Biogenesis of lysosome-related organelles complex 1 subunit 1</fullName>
    </recommendedName>
</protein>
<dbReference type="GO" id="GO:0031083">
    <property type="term" value="C:BLOC-1 complex"/>
    <property type="evidence" value="ECO:0007669"/>
    <property type="project" value="InterPro"/>
</dbReference>
<dbReference type="InterPro" id="IPR009395">
    <property type="entry name" value="BLOC1S1"/>
</dbReference>
<dbReference type="GO" id="GO:0016197">
    <property type="term" value="P:endosomal transport"/>
    <property type="evidence" value="ECO:0007669"/>
    <property type="project" value="TreeGrafter"/>
</dbReference>
<evidence type="ECO:0000256" key="1">
    <source>
        <dbReference type="ARBA" id="ARBA00007133"/>
    </source>
</evidence>
<organism evidence="3 4">
    <name type="scientific">Conidiobolus coronatus (strain ATCC 28846 / CBS 209.66 / NRRL 28638)</name>
    <name type="common">Delacroixia coronata</name>
    <dbReference type="NCBI Taxonomy" id="796925"/>
    <lineage>
        <taxon>Eukaryota</taxon>
        <taxon>Fungi</taxon>
        <taxon>Fungi incertae sedis</taxon>
        <taxon>Zoopagomycota</taxon>
        <taxon>Entomophthoromycotina</taxon>
        <taxon>Entomophthoromycetes</taxon>
        <taxon>Entomophthorales</taxon>
        <taxon>Ancylistaceae</taxon>
        <taxon>Conidiobolus</taxon>
    </lineage>
</organism>
<accession>A0A137PHU1</accession>
<keyword evidence="4" id="KW-1185">Reference proteome</keyword>
<dbReference type="AlphaFoldDB" id="A0A137PHU1"/>
<reference evidence="3 4" key="1">
    <citation type="journal article" date="2015" name="Genome Biol. Evol.">
        <title>Phylogenomic analyses indicate that early fungi evolved digesting cell walls of algal ancestors of land plants.</title>
        <authorList>
            <person name="Chang Y."/>
            <person name="Wang S."/>
            <person name="Sekimoto S."/>
            <person name="Aerts A.L."/>
            <person name="Choi C."/>
            <person name="Clum A."/>
            <person name="LaButti K.M."/>
            <person name="Lindquist E.A."/>
            <person name="Yee Ngan C."/>
            <person name="Ohm R.A."/>
            <person name="Salamov A.A."/>
            <person name="Grigoriev I.V."/>
            <person name="Spatafora J.W."/>
            <person name="Berbee M.L."/>
        </authorList>
    </citation>
    <scope>NUCLEOTIDE SEQUENCE [LARGE SCALE GENOMIC DNA]</scope>
    <source>
        <strain evidence="3 4">NRRL 28638</strain>
    </source>
</reference>
<evidence type="ECO:0000313" key="3">
    <source>
        <dbReference type="EMBL" id="KXN74574.1"/>
    </source>
</evidence>
<comment type="similarity">
    <text evidence="1">Belongs to the BLOC1S1 family.</text>
</comment>
<evidence type="ECO:0000256" key="2">
    <source>
        <dbReference type="ARBA" id="ARBA00019577"/>
    </source>
</evidence>
<gene>
    <name evidence="3" type="ORF">CONCODRAFT_14725</name>
</gene>
<dbReference type="Proteomes" id="UP000070444">
    <property type="component" value="Unassembled WGS sequence"/>
</dbReference>